<evidence type="ECO:0000313" key="2">
    <source>
        <dbReference type="Proteomes" id="UP000501676"/>
    </source>
</evidence>
<organism evidence="1 2">
    <name type="scientific">Lactobacillus iners</name>
    <dbReference type="NCBI Taxonomy" id="147802"/>
    <lineage>
        <taxon>Bacteria</taxon>
        <taxon>Bacillati</taxon>
        <taxon>Bacillota</taxon>
        <taxon>Bacilli</taxon>
        <taxon>Lactobacillales</taxon>
        <taxon>Lactobacillaceae</taxon>
        <taxon>Lactobacillus</taxon>
    </lineage>
</organism>
<dbReference type="AlphaFoldDB" id="A0A6G7BET0"/>
<proteinExistence type="predicted"/>
<reference evidence="1 2" key="1">
    <citation type="submission" date="2020-02" db="EMBL/GenBank/DDBJ databases">
        <title>Complete genome sequences of six Lactobacillus iners strains isolated from the human vagina.</title>
        <authorList>
            <person name="France M.T."/>
            <person name="Rutt L."/>
            <person name="Narina S."/>
            <person name="Arbaugh S."/>
            <person name="Humphrys M.S."/>
            <person name="Ma B."/>
            <person name="Hayward M.R."/>
            <person name="Relman D."/>
            <person name="Kwon D.S."/>
            <person name="Ravel J."/>
        </authorList>
    </citation>
    <scope>NUCLEOTIDE SEQUENCE [LARGE SCALE GENOMIC DNA]</scope>
    <source>
        <strain evidence="1 2">C0210C1</strain>
        <plasmid evidence="2">pc0210c1</plasmid>
    </source>
</reference>
<dbReference type="EMBL" id="CP049229">
    <property type="protein sequence ID" value="QIH24489.1"/>
    <property type="molecule type" value="Genomic_DNA"/>
</dbReference>
<geneLocation type="plasmid" evidence="2">
    <name>pc0210c1</name>
</geneLocation>
<accession>A0A6G7BET0</accession>
<dbReference type="RefSeq" id="WP_164824165.1">
    <property type="nucleotide sequence ID" value="NZ_CP049227.1"/>
</dbReference>
<dbReference type="Proteomes" id="UP000501676">
    <property type="component" value="Plasmid pC0210C1"/>
</dbReference>
<sequence>MITGKRFENQLIAAKEAEYLHCYYNSDNFLLSDAIEYYSVIFKTFLKLHEDRVFQKLDSVQKEKIYISEDELFKNAMQYAFGKGHQTAFVLLLTDTKNSQEFDKSFFEKPNSKDLFIFDLDKLISEDVYLQNLGRSHVQFLIDFTQKHFENGYKTIMLLSKIFFKKGCEIAYMQIKKDIVGIEDKKTLLSKLLKVPYNADFTVTPAFNATFAFESPNFEEWDLHWDCTYGYENYRKLIGKILIHKFSADEIKDYLTKGVSSYYMLDQYTSSALSDDIYLGEINFSLMDPVQDKMRFIEKSDYIAIQIGVALTIKHKLNIDANRILVTV</sequence>
<keyword evidence="1" id="KW-0614">Plasmid</keyword>
<name>A0A6G7BET0_9LACO</name>
<gene>
    <name evidence="1" type="ORF">G6Z83_07150</name>
</gene>
<evidence type="ECO:0000313" key="1">
    <source>
        <dbReference type="EMBL" id="QIH24489.1"/>
    </source>
</evidence>
<protein>
    <submittedName>
        <fullName evidence="1">Uncharacterized protein</fullName>
    </submittedName>
</protein>